<dbReference type="RefSeq" id="WP_014888292.1">
    <property type="nucleotide sequence ID" value="NC_018419.1"/>
</dbReference>
<dbReference type="PIRSF" id="PIRSF005276">
    <property type="entry name" value="SspB"/>
    <property type="match status" value="1"/>
</dbReference>
<dbReference type="Proteomes" id="UP000003936">
    <property type="component" value="Chromosome"/>
</dbReference>
<protein>
    <submittedName>
        <fullName evidence="2">Stringent starvation protein B</fullName>
    </submittedName>
</protein>
<sequence>MEVMPFSPRRPYLLRAWYQWLLDNQLTPHLVVDVNIDGVMAPIECARYGKIVLNIAPCAVNNLFLGIDELKFNARFSGMPHKVLLPMSSILAIYAYENGIGEIFESEVAYETMSPEDNKRVDHPNTPLAMSVIYGAQPDQTPSDLQEKTPSTPLKGRGKPLLRVVK</sequence>
<dbReference type="EMBL" id="CP003546">
    <property type="protein sequence ID" value="AFP84994.1"/>
    <property type="molecule type" value="Genomic_DNA"/>
</dbReference>
<proteinExistence type="predicted"/>
<dbReference type="OrthoDB" id="9797358at2"/>
<dbReference type="KEGG" id="sect:A359_06070"/>
<dbReference type="Gene3D" id="2.30.30.220">
    <property type="entry name" value="SspB-like"/>
    <property type="match status" value="1"/>
</dbReference>
<organism evidence="2 3">
    <name type="scientific">secondary endosymbiont of Ctenarytaina eucalypti</name>
    <dbReference type="NCBI Taxonomy" id="1199245"/>
    <lineage>
        <taxon>Bacteria</taxon>
        <taxon>Pseudomonadati</taxon>
        <taxon>Pseudomonadota</taxon>
        <taxon>Gammaproteobacteria</taxon>
        <taxon>Enterobacterales</taxon>
        <taxon>Enterobacteriaceae</taxon>
        <taxon>aphid secondary symbionts</taxon>
    </lineage>
</organism>
<dbReference type="HOGENOM" id="CLU_118425_0_0_6"/>
<evidence type="ECO:0000313" key="2">
    <source>
        <dbReference type="EMBL" id="AFP84994.1"/>
    </source>
</evidence>
<dbReference type="GO" id="GO:0005840">
    <property type="term" value="C:ribosome"/>
    <property type="evidence" value="ECO:0007669"/>
    <property type="project" value="TreeGrafter"/>
</dbReference>
<dbReference type="InterPro" id="IPR036760">
    <property type="entry name" value="SspB-like_sf"/>
</dbReference>
<evidence type="ECO:0000256" key="1">
    <source>
        <dbReference type="SAM" id="MobiDB-lite"/>
    </source>
</evidence>
<dbReference type="PANTHER" id="PTHR37486:SF1">
    <property type="entry name" value="STRINGENT STARVATION PROTEIN B"/>
    <property type="match status" value="1"/>
</dbReference>
<dbReference type="GO" id="GO:0045732">
    <property type="term" value="P:positive regulation of protein catabolic process"/>
    <property type="evidence" value="ECO:0007669"/>
    <property type="project" value="TreeGrafter"/>
</dbReference>
<gene>
    <name evidence="2" type="ORF">A359_06070</name>
</gene>
<feature type="region of interest" description="Disordered" evidence="1">
    <location>
        <begin position="137"/>
        <end position="166"/>
    </location>
</feature>
<dbReference type="PATRIC" id="fig|1199245.3.peg.728"/>
<dbReference type="GO" id="GO:0005829">
    <property type="term" value="C:cytosol"/>
    <property type="evidence" value="ECO:0007669"/>
    <property type="project" value="TreeGrafter"/>
</dbReference>
<reference evidence="2 3" key="1">
    <citation type="journal article" date="2012" name="Mol. Biol. Evol.">
        <title>Genome reduction and co-evolution between the primary and secondary bacterial symbionts of psyllids.</title>
        <authorList>
            <person name="Sloan D.B."/>
            <person name="Moran N.A."/>
        </authorList>
    </citation>
    <scope>NUCLEOTIDE SEQUENCE [LARGE SCALE GENOMIC DNA]</scope>
    <source>
        <strain evidence="2">Ceuc_S</strain>
    </source>
</reference>
<dbReference type="AlphaFoldDB" id="J3Z408"/>
<keyword evidence="3" id="KW-1185">Reference proteome</keyword>
<dbReference type="PANTHER" id="PTHR37486">
    <property type="entry name" value="STRINGENT STARVATION PROTEIN B"/>
    <property type="match status" value="1"/>
</dbReference>
<dbReference type="SUPFAM" id="SSF101738">
    <property type="entry name" value="SspB-like"/>
    <property type="match status" value="1"/>
</dbReference>
<accession>J3Z408</accession>
<dbReference type="InterPro" id="IPR007481">
    <property type="entry name" value="SspB"/>
</dbReference>
<evidence type="ECO:0000313" key="3">
    <source>
        <dbReference type="Proteomes" id="UP000003936"/>
    </source>
</evidence>
<name>J3Z408_9ENTR</name>
<dbReference type="STRING" id="1199245.A359_06070"/>
<dbReference type="NCBIfam" id="NF008769">
    <property type="entry name" value="PRK11798.2-5"/>
    <property type="match status" value="1"/>
</dbReference>
<feature type="compositionally biased region" description="Polar residues" evidence="1">
    <location>
        <begin position="138"/>
        <end position="152"/>
    </location>
</feature>
<feature type="compositionally biased region" description="Basic residues" evidence="1">
    <location>
        <begin position="156"/>
        <end position="166"/>
    </location>
</feature>
<dbReference type="Pfam" id="PF04386">
    <property type="entry name" value="SspB"/>
    <property type="match status" value="1"/>
</dbReference>